<dbReference type="InterPro" id="IPR017972">
    <property type="entry name" value="Cyt_P450_CS"/>
</dbReference>
<feature type="binding site" description="axial binding residue" evidence="8">
    <location>
        <position position="443"/>
    </location>
    <ligand>
        <name>heme</name>
        <dbReference type="ChEBI" id="CHEBI:30413"/>
    </ligand>
    <ligandPart>
        <name>Fe</name>
        <dbReference type="ChEBI" id="CHEBI:18248"/>
    </ligandPart>
</feature>
<dbReference type="PRINTS" id="PR00463">
    <property type="entry name" value="EP450I"/>
</dbReference>
<evidence type="ECO:0000256" key="5">
    <source>
        <dbReference type="ARBA" id="ARBA00023002"/>
    </source>
</evidence>
<evidence type="ECO:0000256" key="1">
    <source>
        <dbReference type="ARBA" id="ARBA00001971"/>
    </source>
</evidence>
<keyword evidence="12" id="KW-1185">Reference proteome</keyword>
<dbReference type="InterPro" id="IPR050121">
    <property type="entry name" value="Cytochrome_P450_monoxygenase"/>
</dbReference>
<keyword evidence="6 8" id="KW-0408">Iron</keyword>
<sequence length="502" mass="56021">MDRLGLDLGFAVAVAVVAGAAAAGALYAVLGGIRRLWFDKLSAFPGPKFAALTLWNEFYWDVIKRGTFMINPYELHILDPDFYDELYASNRKLDKYRWWTNLAGADGSGFSTVPHELHRMRRGAISPFFSVRSVTQLEPLIQSKVEKLCARFDALAGTAEVVRIDAAFMALTMDIICDYAFARDPNFLDVPDFKLVWKQTIIGAFEGGALGRQFPWALPLMKRLPVSAVFAINPSVGHLFQWQARVKAQVKPILDGTEEQSLKEGAAAAAAAAPRTIFHALRDSDLPAEEKMLQRLCDEGEILTGAGSETTAQTLTRTMFYLKHVPETLAKLRAELDRAIPDAAAIPPWAELQALPYLAAVIKEGLRLSYGTTTRLPRIAREDIKYKNYTIPAGTPVSETPYFVLMHAGVFPEPTQFKPERWLQPGARLDKYLVSFGRGTRRCLGINLTQAELYLALSTVVRRFDWDMFETGLDDVFCKHDFFVAVADLDSKGVRATFRARV</sequence>
<dbReference type="PRINTS" id="PR00385">
    <property type="entry name" value="P450"/>
</dbReference>
<dbReference type="PANTHER" id="PTHR24305">
    <property type="entry name" value="CYTOCHROME P450"/>
    <property type="match status" value="1"/>
</dbReference>
<feature type="transmembrane region" description="Helical" evidence="10">
    <location>
        <begin position="6"/>
        <end position="30"/>
    </location>
</feature>
<dbReference type="Proteomes" id="UP001287356">
    <property type="component" value="Unassembled WGS sequence"/>
</dbReference>
<evidence type="ECO:0000256" key="2">
    <source>
        <dbReference type="ARBA" id="ARBA00010617"/>
    </source>
</evidence>
<keyword evidence="10" id="KW-1133">Transmembrane helix</keyword>
<dbReference type="PROSITE" id="PS00086">
    <property type="entry name" value="CYTOCHROME_P450"/>
    <property type="match status" value="1"/>
</dbReference>
<evidence type="ECO:0000256" key="9">
    <source>
        <dbReference type="RuleBase" id="RU000461"/>
    </source>
</evidence>
<keyword evidence="10" id="KW-0472">Membrane</keyword>
<comment type="cofactor">
    <cofactor evidence="1 8">
        <name>heme</name>
        <dbReference type="ChEBI" id="CHEBI:30413"/>
    </cofactor>
</comment>
<keyword evidence="7 9" id="KW-0503">Monooxygenase</keyword>
<keyword evidence="5 9" id="KW-0560">Oxidoreductase</keyword>
<accession>A0AAE0KAT4</accession>
<keyword evidence="4 8" id="KW-0479">Metal-binding</keyword>
<organism evidence="11 12">
    <name type="scientific">Lasiosphaeria ovina</name>
    <dbReference type="NCBI Taxonomy" id="92902"/>
    <lineage>
        <taxon>Eukaryota</taxon>
        <taxon>Fungi</taxon>
        <taxon>Dikarya</taxon>
        <taxon>Ascomycota</taxon>
        <taxon>Pezizomycotina</taxon>
        <taxon>Sordariomycetes</taxon>
        <taxon>Sordariomycetidae</taxon>
        <taxon>Sordariales</taxon>
        <taxon>Lasiosphaeriaceae</taxon>
        <taxon>Lasiosphaeria</taxon>
    </lineage>
</organism>
<proteinExistence type="inferred from homology"/>
<evidence type="ECO:0000256" key="8">
    <source>
        <dbReference type="PIRSR" id="PIRSR602401-1"/>
    </source>
</evidence>
<name>A0AAE0KAT4_9PEZI</name>
<comment type="similarity">
    <text evidence="2 9">Belongs to the cytochrome P450 family.</text>
</comment>
<evidence type="ECO:0000256" key="3">
    <source>
        <dbReference type="ARBA" id="ARBA00022617"/>
    </source>
</evidence>
<keyword evidence="3 8" id="KW-0349">Heme</keyword>
<dbReference type="InterPro" id="IPR002401">
    <property type="entry name" value="Cyt_P450_E_grp-I"/>
</dbReference>
<dbReference type="Pfam" id="PF00067">
    <property type="entry name" value="p450"/>
    <property type="match status" value="1"/>
</dbReference>
<dbReference type="SUPFAM" id="SSF48264">
    <property type="entry name" value="Cytochrome P450"/>
    <property type="match status" value="1"/>
</dbReference>
<gene>
    <name evidence="11" type="ORF">B0T24DRAFT_657237</name>
</gene>
<dbReference type="AlphaFoldDB" id="A0AAE0KAT4"/>
<reference evidence="11" key="1">
    <citation type="journal article" date="2023" name="Mol. Phylogenet. Evol.">
        <title>Genome-scale phylogeny and comparative genomics of the fungal order Sordariales.</title>
        <authorList>
            <person name="Hensen N."/>
            <person name="Bonometti L."/>
            <person name="Westerberg I."/>
            <person name="Brannstrom I.O."/>
            <person name="Guillou S."/>
            <person name="Cros-Aarteil S."/>
            <person name="Calhoun S."/>
            <person name="Haridas S."/>
            <person name="Kuo A."/>
            <person name="Mondo S."/>
            <person name="Pangilinan J."/>
            <person name="Riley R."/>
            <person name="LaButti K."/>
            <person name="Andreopoulos B."/>
            <person name="Lipzen A."/>
            <person name="Chen C."/>
            <person name="Yan M."/>
            <person name="Daum C."/>
            <person name="Ng V."/>
            <person name="Clum A."/>
            <person name="Steindorff A."/>
            <person name="Ohm R.A."/>
            <person name="Martin F."/>
            <person name="Silar P."/>
            <person name="Natvig D.O."/>
            <person name="Lalanne C."/>
            <person name="Gautier V."/>
            <person name="Ament-Velasquez S.L."/>
            <person name="Kruys A."/>
            <person name="Hutchinson M.I."/>
            <person name="Powell A.J."/>
            <person name="Barry K."/>
            <person name="Miller A.N."/>
            <person name="Grigoriev I.V."/>
            <person name="Debuchy R."/>
            <person name="Gladieux P."/>
            <person name="Hiltunen Thoren M."/>
            <person name="Johannesson H."/>
        </authorList>
    </citation>
    <scope>NUCLEOTIDE SEQUENCE</scope>
    <source>
        <strain evidence="11">CBS 958.72</strain>
    </source>
</reference>
<dbReference type="InterPro" id="IPR036396">
    <property type="entry name" value="Cyt_P450_sf"/>
</dbReference>
<protein>
    <submittedName>
        <fullName evidence="11">Cytochrome P450</fullName>
    </submittedName>
</protein>
<dbReference type="CDD" id="cd11062">
    <property type="entry name" value="CYP58-like"/>
    <property type="match status" value="1"/>
</dbReference>
<dbReference type="EMBL" id="JAULSN010000004">
    <property type="protein sequence ID" value="KAK3373221.1"/>
    <property type="molecule type" value="Genomic_DNA"/>
</dbReference>
<evidence type="ECO:0000256" key="7">
    <source>
        <dbReference type="ARBA" id="ARBA00023033"/>
    </source>
</evidence>
<comment type="caution">
    <text evidence="11">The sequence shown here is derived from an EMBL/GenBank/DDBJ whole genome shotgun (WGS) entry which is preliminary data.</text>
</comment>
<dbReference type="InterPro" id="IPR001128">
    <property type="entry name" value="Cyt_P450"/>
</dbReference>
<evidence type="ECO:0000256" key="6">
    <source>
        <dbReference type="ARBA" id="ARBA00023004"/>
    </source>
</evidence>
<evidence type="ECO:0000256" key="10">
    <source>
        <dbReference type="SAM" id="Phobius"/>
    </source>
</evidence>
<reference evidence="11" key="2">
    <citation type="submission" date="2023-06" db="EMBL/GenBank/DDBJ databases">
        <authorList>
            <consortium name="Lawrence Berkeley National Laboratory"/>
            <person name="Haridas S."/>
            <person name="Hensen N."/>
            <person name="Bonometti L."/>
            <person name="Westerberg I."/>
            <person name="Brannstrom I.O."/>
            <person name="Guillou S."/>
            <person name="Cros-Aarteil S."/>
            <person name="Calhoun S."/>
            <person name="Kuo A."/>
            <person name="Mondo S."/>
            <person name="Pangilinan J."/>
            <person name="Riley R."/>
            <person name="Labutti K."/>
            <person name="Andreopoulos B."/>
            <person name="Lipzen A."/>
            <person name="Chen C."/>
            <person name="Yanf M."/>
            <person name="Daum C."/>
            <person name="Ng V."/>
            <person name="Clum A."/>
            <person name="Steindorff A."/>
            <person name="Ohm R."/>
            <person name="Martin F."/>
            <person name="Silar P."/>
            <person name="Natvig D."/>
            <person name="Lalanne C."/>
            <person name="Gautier V."/>
            <person name="Ament-Velasquez S.L."/>
            <person name="Kruys A."/>
            <person name="Hutchinson M.I."/>
            <person name="Powell A.J."/>
            <person name="Barry K."/>
            <person name="Miller A.N."/>
            <person name="Grigoriev I.V."/>
            <person name="Debuchy R."/>
            <person name="Gladieux P."/>
            <person name="Thoren M.H."/>
            <person name="Johannesson H."/>
        </authorList>
    </citation>
    <scope>NUCLEOTIDE SEQUENCE</scope>
    <source>
        <strain evidence="11">CBS 958.72</strain>
    </source>
</reference>
<evidence type="ECO:0000313" key="11">
    <source>
        <dbReference type="EMBL" id="KAK3373221.1"/>
    </source>
</evidence>
<dbReference type="PANTHER" id="PTHR24305:SF157">
    <property type="entry name" value="N-ACETYLTRYPTOPHAN 6-HYDROXYLASE IVOC-RELATED"/>
    <property type="match status" value="1"/>
</dbReference>
<dbReference type="GO" id="GO:0004497">
    <property type="term" value="F:monooxygenase activity"/>
    <property type="evidence" value="ECO:0007669"/>
    <property type="project" value="UniProtKB-KW"/>
</dbReference>
<dbReference type="Gene3D" id="1.10.630.10">
    <property type="entry name" value="Cytochrome P450"/>
    <property type="match status" value="1"/>
</dbReference>
<dbReference type="GO" id="GO:0005506">
    <property type="term" value="F:iron ion binding"/>
    <property type="evidence" value="ECO:0007669"/>
    <property type="project" value="InterPro"/>
</dbReference>
<dbReference type="GO" id="GO:0020037">
    <property type="term" value="F:heme binding"/>
    <property type="evidence" value="ECO:0007669"/>
    <property type="project" value="InterPro"/>
</dbReference>
<evidence type="ECO:0000256" key="4">
    <source>
        <dbReference type="ARBA" id="ARBA00022723"/>
    </source>
</evidence>
<dbReference type="GO" id="GO:0016705">
    <property type="term" value="F:oxidoreductase activity, acting on paired donors, with incorporation or reduction of molecular oxygen"/>
    <property type="evidence" value="ECO:0007669"/>
    <property type="project" value="InterPro"/>
</dbReference>
<keyword evidence="10" id="KW-0812">Transmembrane</keyword>
<evidence type="ECO:0000313" key="12">
    <source>
        <dbReference type="Proteomes" id="UP001287356"/>
    </source>
</evidence>